<evidence type="ECO:0000313" key="2">
    <source>
        <dbReference type="EMBL" id="RNA37323.1"/>
    </source>
</evidence>
<gene>
    <name evidence="2" type="ORF">BpHYR1_012422</name>
</gene>
<protein>
    <submittedName>
        <fullName evidence="2">Uncharacterized protein</fullName>
    </submittedName>
</protein>
<feature type="transmembrane region" description="Helical" evidence="1">
    <location>
        <begin position="136"/>
        <end position="158"/>
    </location>
</feature>
<reference evidence="2 3" key="1">
    <citation type="journal article" date="2018" name="Sci. Rep.">
        <title>Genomic signatures of local adaptation to the degree of environmental predictability in rotifers.</title>
        <authorList>
            <person name="Franch-Gras L."/>
            <person name="Hahn C."/>
            <person name="Garcia-Roger E.M."/>
            <person name="Carmona M.J."/>
            <person name="Serra M."/>
            <person name="Gomez A."/>
        </authorList>
    </citation>
    <scope>NUCLEOTIDE SEQUENCE [LARGE SCALE GENOMIC DNA]</scope>
    <source>
        <strain evidence="2">HYR1</strain>
    </source>
</reference>
<feature type="transmembrane region" description="Helical" evidence="1">
    <location>
        <begin position="24"/>
        <end position="43"/>
    </location>
</feature>
<feature type="transmembrane region" description="Helical" evidence="1">
    <location>
        <begin position="170"/>
        <end position="191"/>
    </location>
</feature>
<dbReference type="AlphaFoldDB" id="A0A3M7SNF4"/>
<feature type="transmembrane region" description="Helical" evidence="1">
    <location>
        <begin position="63"/>
        <end position="83"/>
    </location>
</feature>
<dbReference type="EMBL" id="REGN01001059">
    <property type="protein sequence ID" value="RNA37323.1"/>
    <property type="molecule type" value="Genomic_DNA"/>
</dbReference>
<evidence type="ECO:0000313" key="3">
    <source>
        <dbReference type="Proteomes" id="UP000276133"/>
    </source>
</evidence>
<keyword evidence="3" id="KW-1185">Reference proteome</keyword>
<organism evidence="2 3">
    <name type="scientific">Brachionus plicatilis</name>
    <name type="common">Marine rotifer</name>
    <name type="synonym">Brachionus muelleri</name>
    <dbReference type="NCBI Taxonomy" id="10195"/>
    <lineage>
        <taxon>Eukaryota</taxon>
        <taxon>Metazoa</taxon>
        <taxon>Spiralia</taxon>
        <taxon>Gnathifera</taxon>
        <taxon>Rotifera</taxon>
        <taxon>Eurotatoria</taxon>
        <taxon>Monogononta</taxon>
        <taxon>Pseudotrocha</taxon>
        <taxon>Ploima</taxon>
        <taxon>Brachionidae</taxon>
        <taxon>Brachionus</taxon>
    </lineage>
</organism>
<dbReference type="OrthoDB" id="6268706at2759"/>
<evidence type="ECO:0000256" key="1">
    <source>
        <dbReference type="SAM" id="Phobius"/>
    </source>
</evidence>
<keyword evidence="1" id="KW-0812">Transmembrane</keyword>
<proteinExistence type="predicted"/>
<dbReference type="Proteomes" id="UP000276133">
    <property type="component" value="Unassembled WGS sequence"/>
</dbReference>
<comment type="caution">
    <text evidence="2">The sequence shown here is derived from an EMBL/GenBank/DDBJ whole genome shotgun (WGS) entry which is preliminary data.</text>
</comment>
<keyword evidence="1" id="KW-0472">Membrane</keyword>
<name>A0A3M7SNF4_BRAPC</name>
<accession>A0A3M7SNF4</accession>
<sequence>MNLKKAVKNTCCWRFINTRPGKYVKFYILFLFDILNLLVDWYFYLKVELIKPGLVYGPPELLIRQIIFGFCCISILSFIIETIQSTDDLFKTKKISFLTQSLSNFLVIVFEDIPLLSLNLIITLCRDGEPTIISVVKASIVIFAVIIRFILIVLFNWFMDSEKTRCNIILDMLSTIGIFIMAILSVSIHLLNNFPTSANGAIQIPNPVYYNHMSYATDKYLKNVGIYSQWPIDNAANGSSYIWLTEITDVIEVTNLKIKIRSDFAANNKNYSLCIEKFNKKVCFKSENSDLKILDEERNILKSDLFDVYEMEIVKEPPQGSKYKLGYISLSVNKIESGQNGTSKCSTMYPKSIIYAKDTDYSDSDEKSYLKQIENKFRFYSKEDLIMVNKLWLTGIFKCRMSGDLGPKLNKNINLNC</sequence>
<keyword evidence="1" id="KW-1133">Transmembrane helix</keyword>
<feature type="transmembrane region" description="Helical" evidence="1">
    <location>
        <begin position="104"/>
        <end position="124"/>
    </location>
</feature>